<organism evidence="1 2">
    <name type="scientific">Yersinia similis</name>
    <dbReference type="NCBI Taxonomy" id="367190"/>
    <lineage>
        <taxon>Bacteria</taxon>
        <taxon>Pseudomonadati</taxon>
        <taxon>Pseudomonadota</taxon>
        <taxon>Gammaproteobacteria</taxon>
        <taxon>Enterobacterales</taxon>
        <taxon>Yersiniaceae</taxon>
        <taxon>Yersinia</taxon>
    </lineage>
</organism>
<gene>
    <name evidence="1" type="ORF">BF17_04520</name>
</gene>
<keyword evidence="2" id="KW-1185">Reference proteome</keyword>
<sequence>MTWLISKVAHSLSNSGYTTQLSLEVLLSDVTYEAE</sequence>
<accession>A0ABM5PV09</accession>
<name>A0ABM5PV09_9GAMM</name>
<evidence type="ECO:0000313" key="1">
    <source>
        <dbReference type="EMBL" id="AHK18683.1"/>
    </source>
</evidence>
<proteinExistence type="predicted"/>
<evidence type="ECO:0000313" key="2">
    <source>
        <dbReference type="Proteomes" id="UP000019439"/>
    </source>
</evidence>
<dbReference type="EMBL" id="CP007230">
    <property type="protein sequence ID" value="AHK18683.1"/>
    <property type="molecule type" value="Genomic_DNA"/>
</dbReference>
<dbReference type="Proteomes" id="UP000019439">
    <property type="component" value="Chromosome"/>
</dbReference>
<reference evidence="1 2" key="1">
    <citation type="journal article" date="2014" name="Genome Announc.">
        <title>Genome Sequence of Yersinia similis Y228T, a Member of the Yersinia pseudotuberculosis Complex.</title>
        <authorList>
            <person name="Sprague L.D."/>
            <person name="Neubauer H."/>
        </authorList>
    </citation>
    <scope>NUCLEOTIDE SEQUENCE [LARGE SCALE GENOMIC DNA]</scope>
    <source>
        <strain evidence="1 2">228</strain>
    </source>
</reference>
<protein>
    <submittedName>
        <fullName evidence="1">Regulatory protein</fullName>
    </submittedName>
</protein>